<dbReference type="AlphaFoldDB" id="A0A834TN67"/>
<accession>A0A834TN67</accession>
<name>A0A834TN67_9FABA</name>
<dbReference type="Pfam" id="PF13456">
    <property type="entry name" value="RVT_3"/>
    <property type="match status" value="1"/>
</dbReference>
<keyword evidence="2" id="KW-0548">Nucleotidyltransferase</keyword>
<dbReference type="GO" id="GO:0003964">
    <property type="term" value="F:RNA-directed DNA polymerase activity"/>
    <property type="evidence" value="ECO:0007669"/>
    <property type="project" value="UniProtKB-KW"/>
</dbReference>
<dbReference type="InterPro" id="IPR036397">
    <property type="entry name" value="RNaseH_sf"/>
</dbReference>
<dbReference type="OrthoDB" id="1305532at2759"/>
<keyword evidence="2" id="KW-0808">Transferase</keyword>
<feature type="domain" description="RNase H type-1" evidence="1">
    <location>
        <begin position="130"/>
        <end position="203"/>
    </location>
</feature>
<organism evidence="2 3">
    <name type="scientific">Senna tora</name>
    <dbReference type="NCBI Taxonomy" id="362788"/>
    <lineage>
        <taxon>Eukaryota</taxon>
        <taxon>Viridiplantae</taxon>
        <taxon>Streptophyta</taxon>
        <taxon>Embryophyta</taxon>
        <taxon>Tracheophyta</taxon>
        <taxon>Spermatophyta</taxon>
        <taxon>Magnoliopsida</taxon>
        <taxon>eudicotyledons</taxon>
        <taxon>Gunneridae</taxon>
        <taxon>Pentapetalae</taxon>
        <taxon>rosids</taxon>
        <taxon>fabids</taxon>
        <taxon>Fabales</taxon>
        <taxon>Fabaceae</taxon>
        <taxon>Caesalpinioideae</taxon>
        <taxon>Cassia clade</taxon>
        <taxon>Senna</taxon>
    </lineage>
</organism>
<dbReference type="Proteomes" id="UP000634136">
    <property type="component" value="Unassembled WGS sequence"/>
</dbReference>
<sequence length="212" mass="23737">MKPKNWGGLAIRKSAKINACLMAKQKSQIKNNHDSLATNITIAKYDISITSHNLSWNTLFPYLIRDVWLSRNRFLFQQVPFDSNLLANQAIQRATEYHFTAPQPSIPINKSQVHISWHKPPLSFYKLNINGSASNGLLGSRGIIRDENGRPLTSFHKFTSSGNALLAELWALHIGLTVAIQSGIENIIIETDAMLVTHLMNHPMKISINASL</sequence>
<dbReference type="Gene3D" id="3.30.420.10">
    <property type="entry name" value="Ribonuclease H-like superfamily/Ribonuclease H"/>
    <property type="match status" value="1"/>
</dbReference>
<proteinExistence type="predicted"/>
<reference evidence="2" key="1">
    <citation type="submission" date="2020-09" db="EMBL/GenBank/DDBJ databases">
        <title>Genome-Enabled Discovery of Anthraquinone Biosynthesis in Senna tora.</title>
        <authorList>
            <person name="Kang S.-H."/>
            <person name="Pandey R.P."/>
            <person name="Lee C.-M."/>
            <person name="Sim J.-S."/>
            <person name="Jeong J.-T."/>
            <person name="Choi B.-S."/>
            <person name="Jung M."/>
            <person name="Ginzburg D."/>
            <person name="Zhao K."/>
            <person name="Won S.Y."/>
            <person name="Oh T.-J."/>
            <person name="Yu Y."/>
            <person name="Kim N.-H."/>
            <person name="Lee O.R."/>
            <person name="Lee T.-H."/>
            <person name="Bashyal P."/>
            <person name="Kim T.-S."/>
            <person name="Lee W.-H."/>
            <person name="Kawkins C."/>
            <person name="Kim C.-K."/>
            <person name="Kim J.S."/>
            <person name="Ahn B.O."/>
            <person name="Rhee S.Y."/>
            <person name="Sohng J.K."/>
        </authorList>
    </citation>
    <scope>NUCLEOTIDE SEQUENCE</scope>
    <source>
        <tissue evidence="2">Leaf</tissue>
    </source>
</reference>
<protein>
    <submittedName>
        <fullName evidence="2">Putative ribonuclease H-like domain, reverse transcriptase zinc-binding domain-containing protein</fullName>
    </submittedName>
</protein>
<dbReference type="GO" id="GO:0003676">
    <property type="term" value="F:nucleic acid binding"/>
    <property type="evidence" value="ECO:0007669"/>
    <property type="project" value="InterPro"/>
</dbReference>
<evidence type="ECO:0000313" key="2">
    <source>
        <dbReference type="EMBL" id="KAF7824006.1"/>
    </source>
</evidence>
<dbReference type="InterPro" id="IPR012337">
    <property type="entry name" value="RNaseH-like_sf"/>
</dbReference>
<gene>
    <name evidence="2" type="ORF">G2W53_022150</name>
</gene>
<dbReference type="SUPFAM" id="SSF53098">
    <property type="entry name" value="Ribonuclease H-like"/>
    <property type="match status" value="1"/>
</dbReference>
<dbReference type="InterPro" id="IPR053151">
    <property type="entry name" value="RNase_H-like"/>
</dbReference>
<dbReference type="PANTHER" id="PTHR47723">
    <property type="entry name" value="OS05G0353850 PROTEIN"/>
    <property type="match status" value="1"/>
</dbReference>
<dbReference type="PANTHER" id="PTHR47723:SF19">
    <property type="entry name" value="POLYNUCLEOTIDYL TRANSFERASE, RIBONUCLEASE H-LIKE SUPERFAMILY PROTEIN"/>
    <property type="match status" value="1"/>
</dbReference>
<dbReference type="InterPro" id="IPR044730">
    <property type="entry name" value="RNase_H-like_dom_plant"/>
</dbReference>
<evidence type="ECO:0000313" key="3">
    <source>
        <dbReference type="Proteomes" id="UP000634136"/>
    </source>
</evidence>
<evidence type="ECO:0000259" key="1">
    <source>
        <dbReference type="Pfam" id="PF13456"/>
    </source>
</evidence>
<keyword evidence="3" id="KW-1185">Reference proteome</keyword>
<dbReference type="InterPro" id="IPR002156">
    <property type="entry name" value="RNaseH_domain"/>
</dbReference>
<dbReference type="EMBL" id="JAAIUW010000007">
    <property type="protein sequence ID" value="KAF7824006.1"/>
    <property type="molecule type" value="Genomic_DNA"/>
</dbReference>
<keyword evidence="2" id="KW-0695">RNA-directed DNA polymerase</keyword>
<comment type="caution">
    <text evidence="2">The sequence shown here is derived from an EMBL/GenBank/DDBJ whole genome shotgun (WGS) entry which is preliminary data.</text>
</comment>
<dbReference type="CDD" id="cd06222">
    <property type="entry name" value="RNase_H_like"/>
    <property type="match status" value="1"/>
</dbReference>
<dbReference type="GO" id="GO:0004523">
    <property type="term" value="F:RNA-DNA hybrid ribonuclease activity"/>
    <property type="evidence" value="ECO:0007669"/>
    <property type="project" value="InterPro"/>
</dbReference>